<evidence type="ECO:0000313" key="7">
    <source>
        <dbReference type="EMBL" id="KRM71473.1"/>
    </source>
</evidence>
<dbReference type="AlphaFoldDB" id="A0A0R2AVL8"/>
<dbReference type="InterPro" id="IPR000999">
    <property type="entry name" value="RNase_III_dom"/>
</dbReference>
<comment type="subcellular location">
    <subcellularLocation>
        <location evidence="5">Cytoplasm</location>
    </subcellularLocation>
</comment>
<comment type="function">
    <text evidence="5">Involved in correct processing of both the 5' and 3' ends of 23S rRNA precursor. Processes 30S rRNA precursor transcript even in absence of ribonuclease 3 (Rnc); Rnc processes 30S rRNA into smaller rRNA precursors.</text>
</comment>
<keyword evidence="5" id="KW-0963">Cytoplasm</keyword>
<dbReference type="GO" id="GO:0005737">
    <property type="term" value="C:cytoplasm"/>
    <property type="evidence" value="ECO:0007669"/>
    <property type="project" value="UniProtKB-SubCell"/>
</dbReference>
<keyword evidence="3 5" id="KW-0255">Endonuclease</keyword>
<dbReference type="STRING" id="1423727.FC34_GL001588"/>
<dbReference type="Gene3D" id="1.10.1520.10">
    <property type="entry name" value="Ribonuclease III domain"/>
    <property type="match status" value="1"/>
</dbReference>
<evidence type="ECO:0000256" key="1">
    <source>
        <dbReference type="ARBA" id="ARBA00022552"/>
    </source>
</evidence>
<protein>
    <recommendedName>
        <fullName evidence="5">Mini-ribonuclease 3</fullName>
        <shortName evidence="5">Mini-3</shortName>
        <shortName evidence="5">Mini-RNase 3</shortName>
        <ecNumber evidence="5">3.1.26.-</ecNumber>
    </recommendedName>
    <alternativeName>
        <fullName evidence="5">Mini-RNase III</fullName>
        <shortName evidence="5">Mini-III</shortName>
    </alternativeName>
</protein>
<comment type="similarity">
    <text evidence="5">Belongs to the MrnC RNase family.</text>
</comment>
<evidence type="ECO:0000313" key="8">
    <source>
        <dbReference type="Proteomes" id="UP000051672"/>
    </source>
</evidence>
<organism evidence="7 8">
    <name type="scientific">Lacticaseibacillus brantae DSM 23927</name>
    <dbReference type="NCBI Taxonomy" id="1423727"/>
    <lineage>
        <taxon>Bacteria</taxon>
        <taxon>Bacillati</taxon>
        <taxon>Bacillota</taxon>
        <taxon>Bacilli</taxon>
        <taxon>Lactobacillales</taxon>
        <taxon>Lactobacillaceae</taxon>
        <taxon>Lacticaseibacillus</taxon>
    </lineage>
</organism>
<dbReference type="PANTHER" id="PTHR34276">
    <property type="entry name" value="MINI-RIBONUCLEASE 3"/>
    <property type="match status" value="1"/>
</dbReference>
<dbReference type="InterPro" id="IPR036389">
    <property type="entry name" value="RNase_III_sf"/>
</dbReference>
<evidence type="ECO:0000256" key="3">
    <source>
        <dbReference type="ARBA" id="ARBA00022759"/>
    </source>
</evidence>
<feature type="domain" description="RNase III" evidence="6">
    <location>
        <begin position="10"/>
        <end position="109"/>
    </location>
</feature>
<keyword evidence="1 5" id="KW-0698">rRNA processing</keyword>
<dbReference type="Proteomes" id="UP000051672">
    <property type="component" value="Unassembled WGS sequence"/>
</dbReference>
<dbReference type="SUPFAM" id="SSF69065">
    <property type="entry name" value="RNase III domain-like"/>
    <property type="match status" value="1"/>
</dbReference>
<feature type="active site" evidence="5">
    <location>
        <position position="16"/>
    </location>
</feature>
<dbReference type="PIRSF" id="PIRSF005520">
    <property type="entry name" value="UCP005520"/>
    <property type="match status" value="1"/>
</dbReference>
<dbReference type="HAMAP" id="MF_01468">
    <property type="entry name" value="RNase_Mini_III"/>
    <property type="match status" value="1"/>
</dbReference>
<name>A0A0R2AVL8_9LACO</name>
<dbReference type="GO" id="GO:0019843">
    <property type="term" value="F:rRNA binding"/>
    <property type="evidence" value="ECO:0007669"/>
    <property type="project" value="UniProtKB-UniRule"/>
</dbReference>
<keyword evidence="5" id="KW-0460">Magnesium</keyword>
<comment type="cofactor">
    <cofactor evidence="5">
        <name>Mg(2+)</name>
        <dbReference type="ChEBI" id="CHEBI:18420"/>
    </cofactor>
</comment>
<keyword evidence="5" id="KW-0694">RNA-binding</keyword>
<proteinExistence type="inferred from homology"/>
<keyword evidence="5" id="KW-0690">Ribosome biogenesis</keyword>
<gene>
    <name evidence="5" type="primary">mrnC</name>
    <name evidence="7" type="ORF">FC34_GL001588</name>
</gene>
<keyword evidence="2 5" id="KW-0540">Nuclease</keyword>
<comment type="subunit">
    <text evidence="5">Homodimer.</text>
</comment>
<dbReference type="GO" id="GO:0006364">
    <property type="term" value="P:rRNA processing"/>
    <property type="evidence" value="ECO:0007669"/>
    <property type="project" value="UniProtKB-UniRule"/>
</dbReference>
<sequence>MTPKQLNGITLAYMGDAVYEVYIRQHLLERGLVRPNQLQKAATAFVSAKAQAALIEAMLAANLLTEEEQDIYTRGRNAKSYTHAKNTSVVTYRISTGFEALFGYLHLSGATERVAELAHWCIDYVEKGGTGHGQSQPKSAPAK</sequence>
<dbReference type="Pfam" id="PF00636">
    <property type="entry name" value="Ribonuclease_3"/>
    <property type="match status" value="1"/>
</dbReference>
<evidence type="ECO:0000259" key="6">
    <source>
        <dbReference type="Pfam" id="PF00636"/>
    </source>
</evidence>
<dbReference type="InterPro" id="IPR008226">
    <property type="entry name" value="Mini3_fam"/>
</dbReference>
<evidence type="ECO:0000256" key="5">
    <source>
        <dbReference type="HAMAP-Rule" id="MF_01468"/>
    </source>
</evidence>
<keyword evidence="4 5" id="KW-0378">Hydrolase</keyword>
<keyword evidence="8" id="KW-1185">Reference proteome</keyword>
<keyword evidence="5" id="KW-0699">rRNA-binding</keyword>
<dbReference type="PANTHER" id="PTHR34276:SF1">
    <property type="entry name" value="MINI-RIBONUCLEASE 3"/>
    <property type="match status" value="1"/>
</dbReference>
<dbReference type="PATRIC" id="fig|1423727.3.peg.1609"/>
<dbReference type="EMBL" id="AYZQ01000004">
    <property type="protein sequence ID" value="KRM71473.1"/>
    <property type="molecule type" value="Genomic_DNA"/>
</dbReference>
<evidence type="ECO:0000256" key="4">
    <source>
        <dbReference type="ARBA" id="ARBA00022801"/>
    </source>
</evidence>
<accession>A0A0R2AVL8</accession>
<dbReference type="EC" id="3.1.26.-" evidence="5"/>
<dbReference type="GO" id="GO:0004525">
    <property type="term" value="F:ribonuclease III activity"/>
    <property type="evidence" value="ECO:0007669"/>
    <property type="project" value="InterPro"/>
</dbReference>
<reference evidence="7 8" key="1">
    <citation type="journal article" date="2015" name="Genome Announc.">
        <title>Expanding the biotechnology potential of lactobacilli through comparative genomics of 213 strains and associated genera.</title>
        <authorList>
            <person name="Sun Z."/>
            <person name="Harris H.M."/>
            <person name="McCann A."/>
            <person name="Guo C."/>
            <person name="Argimon S."/>
            <person name="Zhang W."/>
            <person name="Yang X."/>
            <person name="Jeffery I.B."/>
            <person name="Cooney J.C."/>
            <person name="Kagawa T.F."/>
            <person name="Liu W."/>
            <person name="Song Y."/>
            <person name="Salvetti E."/>
            <person name="Wrobel A."/>
            <person name="Rasinkangas P."/>
            <person name="Parkhill J."/>
            <person name="Rea M.C."/>
            <person name="O'Sullivan O."/>
            <person name="Ritari J."/>
            <person name="Douillard F.P."/>
            <person name="Paul Ross R."/>
            <person name="Yang R."/>
            <person name="Briner A.E."/>
            <person name="Felis G.E."/>
            <person name="de Vos W.M."/>
            <person name="Barrangou R."/>
            <person name="Klaenhammer T.R."/>
            <person name="Caufield P.W."/>
            <person name="Cui Y."/>
            <person name="Zhang H."/>
            <person name="O'Toole P.W."/>
        </authorList>
    </citation>
    <scope>NUCLEOTIDE SEQUENCE [LARGE SCALE GENOMIC DNA]</scope>
    <source>
        <strain evidence="7 8">DSM 23927</strain>
    </source>
</reference>
<evidence type="ECO:0000256" key="2">
    <source>
        <dbReference type="ARBA" id="ARBA00022722"/>
    </source>
</evidence>
<comment type="caution">
    <text evidence="7">The sequence shown here is derived from an EMBL/GenBank/DDBJ whole genome shotgun (WGS) entry which is preliminary data.</text>
</comment>